<dbReference type="EMBL" id="JAVYJV010000006">
    <property type="protein sequence ID" value="KAK4368291.1"/>
    <property type="molecule type" value="Genomic_DNA"/>
</dbReference>
<gene>
    <name evidence="1" type="ORF">RND71_012083</name>
</gene>
<keyword evidence="2" id="KW-1185">Reference proteome</keyword>
<evidence type="ECO:0000313" key="2">
    <source>
        <dbReference type="Proteomes" id="UP001291623"/>
    </source>
</evidence>
<dbReference type="Proteomes" id="UP001291623">
    <property type="component" value="Unassembled WGS sequence"/>
</dbReference>
<evidence type="ECO:0000313" key="1">
    <source>
        <dbReference type="EMBL" id="KAK4368291.1"/>
    </source>
</evidence>
<protein>
    <submittedName>
        <fullName evidence="1">Uncharacterized protein</fullName>
    </submittedName>
</protein>
<reference evidence="1" key="1">
    <citation type="submission" date="2023-12" db="EMBL/GenBank/DDBJ databases">
        <title>Genome assembly of Anisodus tanguticus.</title>
        <authorList>
            <person name="Wang Y.-J."/>
        </authorList>
    </citation>
    <scope>NUCLEOTIDE SEQUENCE</scope>
    <source>
        <strain evidence="1">KB-2021</strain>
        <tissue evidence="1">Leaf</tissue>
    </source>
</reference>
<proteinExistence type="predicted"/>
<dbReference type="AlphaFoldDB" id="A0AAE1VLH0"/>
<accession>A0AAE1VLH0</accession>
<name>A0AAE1VLH0_9SOLA</name>
<comment type="caution">
    <text evidence="1">The sequence shown here is derived from an EMBL/GenBank/DDBJ whole genome shotgun (WGS) entry which is preliminary data.</text>
</comment>
<sequence length="102" mass="11136">MSSQVISGKWMIFKVMYMLSLILFISNSVKFSEARLRLLEINPPTEAPELPINIPTLQDSLALAPEFHTVPSGPILEESLALAPITSQIPVYSSADKVLAPA</sequence>
<organism evidence="1 2">
    <name type="scientific">Anisodus tanguticus</name>
    <dbReference type="NCBI Taxonomy" id="243964"/>
    <lineage>
        <taxon>Eukaryota</taxon>
        <taxon>Viridiplantae</taxon>
        <taxon>Streptophyta</taxon>
        <taxon>Embryophyta</taxon>
        <taxon>Tracheophyta</taxon>
        <taxon>Spermatophyta</taxon>
        <taxon>Magnoliopsida</taxon>
        <taxon>eudicotyledons</taxon>
        <taxon>Gunneridae</taxon>
        <taxon>Pentapetalae</taxon>
        <taxon>asterids</taxon>
        <taxon>lamiids</taxon>
        <taxon>Solanales</taxon>
        <taxon>Solanaceae</taxon>
        <taxon>Solanoideae</taxon>
        <taxon>Hyoscyameae</taxon>
        <taxon>Anisodus</taxon>
    </lineage>
</organism>